<evidence type="ECO:0000313" key="3">
    <source>
        <dbReference type="EMBL" id="KAG2445000.1"/>
    </source>
</evidence>
<feature type="domain" description="Thioredoxin" evidence="2">
    <location>
        <begin position="64"/>
        <end position="188"/>
    </location>
</feature>
<keyword evidence="1" id="KW-1015">Disulfide bond</keyword>
<dbReference type="Gene3D" id="3.40.30.10">
    <property type="entry name" value="Glutaredoxin"/>
    <property type="match status" value="1"/>
</dbReference>
<dbReference type="EMBL" id="JAEHOD010000028">
    <property type="protein sequence ID" value="KAG2445000.1"/>
    <property type="molecule type" value="Genomic_DNA"/>
</dbReference>
<dbReference type="AlphaFoldDB" id="A0A835WCP8"/>
<dbReference type="PROSITE" id="PS00194">
    <property type="entry name" value="THIOREDOXIN_1"/>
    <property type="match status" value="1"/>
</dbReference>
<name>A0A835WCP8_9CHLO</name>
<evidence type="ECO:0000259" key="2">
    <source>
        <dbReference type="PROSITE" id="PS51352"/>
    </source>
</evidence>
<sequence length="191" mass="21069">MRCLAKPTVTTKGACARSAVALPVRRVAVVARDSKEDAVKALENFAQGARAQLKEPPATTVPVTPLAAKSVDQSLGGSVDGQGLLQLDKDTFWPYLEQQNDTLVVVDFYTDWCGPCKLIYPELVKLSQERTDVRFVKVNCNKSNKELGMQLQIKVAPTFHLYRNKVKVADMTGAKMDKLISLINEQQPPPQ</sequence>
<keyword evidence="4" id="KW-1185">Reference proteome</keyword>
<organism evidence="3 4">
    <name type="scientific">Chlamydomonas schloesseri</name>
    <dbReference type="NCBI Taxonomy" id="2026947"/>
    <lineage>
        <taxon>Eukaryota</taxon>
        <taxon>Viridiplantae</taxon>
        <taxon>Chlorophyta</taxon>
        <taxon>core chlorophytes</taxon>
        <taxon>Chlorophyceae</taxon>
        <taxon>CS clade</taxon>
        <taxon>Chlamydomonadales</taxon>
        <taxon>Chlamydomonadaceae</taxon>
        <taxon>Chlamydomonas</taxon>
    </lineage>
</organism>
<dbReference type="OrthoDB" id="10263751at2759"/>
<dbReference type="Pfam" id="PF00085">
    <property type="entry name" value="Thioredoxin"/>
    <property type="match status" value="1"/>
</dbReference>
<dbReference type="InterPro" id="IPR013766">
    <property type="entry name" value="Thioredoxin_domain"/>
</dbReference>
<protein>
    <recommendedName>
        <fullName evidence="2">Thioredoxin domain-containing protein</fullName>
    </recommendedName>
</protein>
<dbReference type="InterPro" id="IPR036249">
    <property type="entry name" value="Thioredoxin-like_sf"/>
</dbReference>
<dbReference type="CDD" id="cd02947">
    <property type="entry name" value="TRX_family"/>
    <property type="match status" value="1"/>
</dbReference>
<evidence type="ECO:0000256" key="1">
    <source>
        <dbReference type="ARBA" id="ARBA00023157"/>
    </source>
</evidence>
<comment type="caution">
    <text evidence="3">The sequence shown here is derived from an EMBL/GenBank/DDBJ whole genome shotgun (WGS) entry which is preliminary data.</text>
</comment>
<dbReference type="Proteomes" id="UP000613740">
    <property type="component" value="Unassembled WGS sequence"/>
</dbReference>
<reference evidence="3" key="1">
    <citation type="journal article" date="2020" name="bioRxiv">
        <title>Comparative genomics of Chlamydomonas.</title>
        <authorList>
            <person name="Craig R.J."/>
            <person name="Hasan A.R."/>
            <person name="Ness R.W."/>
            <person name="Keightley P.D."/>
        </authorList>
    </citation>
    <scope>NUCLEOTIDE SEQUENCE</scope>
    <source>
        <strain evidence="3">CCAP 11/173</strain>
    </source>
</reference>
<dbReference type="InterPro" id="IPR017937">
    <property type="entry name" value="Thioredoxin_CS"/>
</dbReference>
<gene>
    <name evidence="3" type="ORF">HYH02_008870</name>
</gene>
<accession>A0A835WCP8</accession>
<dbReference type="PROSITE" id="PS51352">
    <property type="entry name" value="THIOREDOXIN_2"/>
    <property type="match status" value="1"/>
</dbReference>
<dbReference type="PANTHER" id="PTHR46115">
    <property type="entry name" value="THIOREDOXIN-LIKE PROTEIN 1"/>
    <property type="match status" value="1"/>
</dbReference>
<proteinExistence type="predicted"/>
<dbReference type="SUPFAM" id="SSF52833">
    <property type="entry name" value="Thioredoxin-like"/>
    <property type="match status" value="1"/>
</dbReference>
<evidence type="ECO:0000313" key="4">
    <source>
        <dbReference type="Proteomes" id="UP000613740"/>
    </source>
</evidence>